<evidence type="ECO:0000313" key="2">
    <source>
        <dbReference type="Proteomes" id="UP001151699"/>
    </source>
</evidence>
<name>A0A9Q0NGS8_9DIPT</name>
<dbReference type="AlphaFoldDB" id="A0A9Q0NGS8"/>
<dbReference type="Proteomes" id="UP001151699">
    <property type="component" value="Chromosome A"/>
</dbReference>
<reference evidence="1" key="1">
    <citation type="submission" date="2022-07" db="EMBL/GenBank/DDBJ databases">
        <authorList>
            <person name="Trinca V."/>
            <person name="Uliana J.V.C."/>
            <person name="Torres T.T."/>
            <person name="Ward R.J."/>
            <person name="Monesi N."/>
        </authorList>
    </citation>
    <scope>NUCLEOTIDE SEQUENCE</scope>
    <source>
        <strain evidence="1">HSMRA1968</strain>
        <tissue evidence="1">Whole embryos</tissue>
    </source>
</reference>
<sequence>MSNVPDKFYQVCRLCLMPVCASDVPKLSMYDISKLRSPQSQANQQINNTVIINSTQKTDEVNALNHQNDSLHKLAADKDTNVTGLLKDSIGDGMEDDDDESRVQLHELIFTFLAITVSLTEEL</sequence>
<accession>A0A9Q0NGS8</accession>
<protein>
    <submittedName>
        <fullName evidence="1">Uncharacterized protein</fullName>
    </submittedName>
</protein>
<keyword evidence="2" id="KW-1185">Reference proteome</keyword>
<gene>
    <name evidence="1" type="ORF">Bhyg_05084</name>
</gene>
<comment type="caution">
    <text evidence="1">The sequence shown here is derived from an EMBL/GenBank/DDBJ whole genome shotgun (WGS) entry which is preliminary data.</text>
</comment>
<evidence type="ECO:0000313" key="1">
    <source>
        <dbReference type="EMBL" id="KAJ6649843.1"/>
    </source>
</evidence>
<organism evidence="1 2">
    <name type="scientific">Pseudolycoriella hygida</name>
    <dbReference type="NCBI Taxonomy" id="35572"/>
    <lineage>
        <taxon>Eukaryota</taxon>
        <taxon>Metazoa</taxon>
        <taxon>Ecdysozoa</taxon>
        <taxon>Arthropoda</taxon>
        <taxon>Hexapoda</taxon>
        <taxon>Insecta</taxon>
        <taxon>Pterygota</taxon>
        <taxon>Neoptera</taxon>
        <taxon>Endopterygota</taxon>
        <taxon>Diptera</taxon>
        <taxon>Nematocera</taxon>
        <taxon>Sciaroidea</taxon>
        <taxon>Sciaridae</taxon>
        <taxon>Pseudolycoriella</taxon>
    </lineage>
</organism>
<proteinExistence type="predicted"/>
<dbReference type="EMBL" id="WJQU01000001">
    <property type="protein sequence ID" value="KAJ6649843.1"/>
    <property type="molecule type" value="Genomic_DNA"/>
</dbReference>